<sequence length="93" mass="10475">MQKPATDGLPPLPPEDLVEMLREAAQDETDELNEDMPEAAFRLGLAKKHRIEDALQWDAADCIERLVKRIDELEAELLAINPRGTSIGREPQE</sequence>
<dbReference type="Proteomes" id="UP001241747">
    <property type="component" value="Unassembled WGS sequence"/>
</dbReference>
<keyword evidence="2" id="KW-1185">Reference proteome</keyword>
<comment type="caution">
    <text evidence="1">The sequence shown here is derived from an EMBL/GenBank/DDBJ whole genome shotgun (WGS) entry which is preliminary data.</text>
</comment>
<reference evidence="1 2" key="1">
    <citation type="submission" date="2023-07" db="EMBL/GenBank/DDBJ databases">
        <title>Genomic Encyclopedia of Type Strains, Phase IV (KMG-IV): sequencing the most valuable type-strain genomes for metagenomic binning, comparative biology and taxonomic classification.</title>
        <authorList>
            <person name="Goeker M."/>
        </authorList>
    </citation>
    <scope>NUCLEOTIDE SEQUENCE [LARGE SCALE GENOMIC DNA]</scope>
    <source>
        <strain evidence="1 2">DSM 3770</strain>
    </source>
</reference>
<dbReference type="EMBL" id="JAUSVY010000018">
    <property type="protein sequence ID" value="MDQ0507400.1"/>
    <property type="molecule type" value="Genomic_DNA"/>
</dbReference>
<accession>A0ABU0LJS8</accession>
<evidence type="ECO:0000313" key="1">
    <source>
        <dbReference type="EMBL" id="MDQ0507400.1"/>
    </source>
</evidence>
<proteinExistence type="predicted"/>
<dbReference type="RefSeq" id="WP_237345786.1">
    <property type="nucleotide sequence ID" value="NZ_JABWGX010000013.1"/>
</dbReference>
<protein>
    <submittedName>
        <fullName evidence="1">Uncharacterized protein</fullName>
    </submittedName>
</protein>
<evidence type="ECO:0000313" key="2">
    <source>
        <dbReference type="Proteomes" id="UP001241747"/>
    </source>
</evidence>
<organism evidence="1 2">
    <name type="scientific">Xanthobacter agilis</name>
    <dbReference type="NCBI Taxonomy" id="47492"/>
    <lineage>
        <taxon>Bacteria</taxon>
        <taxon>Pseudomonadati</taxon>
        <taxon>Pseudomonadota</taxon>
        <taxon>Alphaproteobacteria</taxon>
        <taxon>Hyphomicrobiales</taxon>
        <taxon>Xanthobacteraceae</taxon>
        <taxon>Xanthobacter</taxon>
    </lineage>
</organism>
<name>A0ABU0LJS8_XANAG</name>
<gene>
    <name evidence="1" type="ORF">QOZ94_004224</name>
</gene>